<gene>
    <name evidence="1" type="ordered locus">DDD_0300</name>
</gene>
<organism evidence="1 2">
    <name type="scientific">Nonlabens dokdonensis (strain DSM 17205 / KCTC 12402 / DSW-6)</name>
    <name type="common">Donghaeana dokdonensis</name>
    <dbReference type="NCBI Taxonomy" id="592029"/>
    <lineage>
        <taxon>Bacteria</taxon>
        <taxon>Pseudomonadati</taxon>
        <taxon>Bacteroidota</taxon>
        <taxon>Flavobacteriia</taxon>
        <taxon>Flavobacteriales</taxon>
        <taxon>Flavobacteriaceae</taxon>
        <taxon>Nonlabens</taxon>
    </lineage>
</organism>
<dbReference type="STRING" id="592029.DDD_0300"/>
<dbReference type="PATRIC" id="fig|592029.3.peg.299"/>
<name>L7W5G7_NONDD</name>
<dbReference type="KEGG" id="ndo:DDD_0300"/>
<dbReference type="Proteomes" id="UP000011173">
    <property type="component" value="Chromosome"/>
</dbReference>
<dbReference type="EMBL" id="CP001397">
    <property type="protein sequence ID" value="AGC75427.1"/>
    <property type="molecule type" value="Genomic_DNA"/>
</dbReference>
<evidence type="ECO:0000313" key="1">
    <source>
        <dbReference type="EMBL" id="AGC75427.1"/>
    </source>
</evidence>
<protein>
    <submittedName>
        <fullName evidence="1">Uncharacterized protein</fullName>
    </submittedName>
</protein>
<dbReference type="AlphaFoldDB" id="L7W5G7"/>
<dbReference type="HOGENOM" id="CLU_3155482_0_0_10"/>
<evidence type="ECO:0000313" key="2">
    <source>
        <dbReference type="Proteomes" id="UP000011173"/>
    </source>
</evidence>
<accession>L7W5G7</accession>
<proteinExistence type="predicted"/>
<sequence length="48" mass="5645">MDIFLNYQQILNNLINKKMTRLFMLVSLSRKRNYKTILSICGSMSLSC</sequence>
<reference evidence="1 2" key="1">
    <citation type="journal article" date="2013" name="Genome Biol. Evol.">
        <title>Genomic makeup of the marine flavobacterium Nonlabens (Donghaeana) dokdonensis DSW-6 and identification of a novel class of rhodopsins.</title>
        <authorList>
            <person name="Kwon S.K."/>
            <person name="Kim B.K."/>
            <person name="Song J.Y."/>
            <person name="Kwak M.J."/>
            <person name="Lee C.H."/>
            <person name="Yoon J.H."/>
            <person name="Oh T.K."/>
            <person name="Kim J.F."/>
        </authorList>
    </citation>
    <scope>NUCLEOTIDE SEQUENCE [LARGE SCALE GENOMIC DNA]</scope>
    <source>
        <strain evidence="2">DSM 17205 / KCTC 12402 / DSW-6</strain>
    </source>
</reference>